<dbReference type="GeneID" id="17277412"/>
<dbReference type="AlphaFoldDB" id="A0A0D3K8Q5"/>
<reference evidence="3" key="1">
    <citation type="journal article" date="2013" name="Nature">
        <title>Pan genome of the phytoplankton Emiliania underpins its global distribution.</title>
        <authorList>
            <person name="Read B.A."/>
            <person name="Kegel J."/>
            <person name="Klute M.J."/>
            <person name="Kuo A."/>
            <person name="Lefebvre S.C."/>
            <person name="Maumus F."/>
            <person name="Mayer C."/>
            <person name="Miller J."/>
            <person name="Monier A."/>
            <person name="Salamov A."/>
            <person name="Young J."/>
            <person name="Aguilar M."/>
            <person name="Claverie J.M."/>
            <person name="Frickenhaus S."/>
            <person name="Gonzalez K."/>
            <person name="Herman E.K."/>
            <person name="Lin Y.C."/>
            <person name="Napier J."/>
            <person name="Ogata H."/>
            <person name="Sarno A.F."/>
            <person name="Shmutz J."/>
            <person name="Schroeder D."/>
            <person name="de Vargas C."/>
            <person name="Verret F."/>
            <person name="von Dassow P."/>
            <person name="Valentin K."/>
            <person name="Van de Peer Y."/>
            <person name="Wheeler G."/>
            <person name="Dacks J.B."/>
            <person name="Delwiche C.F."/>
            <person name="Dyhrman S.T."/>
            <person name="Glockner G."/>
            <person name="John U."/>
            <person name="Richards T."/>
            <person name="Worden A.Z."/>
            <person name="Zhang X."/>
            <person name="Grigoriev I.V."/>
            <person name="Allen A.E."/>
            <person name="Bidle K."/>
            <person name="Borodovsky M."/>
            <person name="Bowler C."/>
            <person name="Brownlee C."/>
            <person name="Cock J.M."/>
            <person name="Elias M."/>
            <person name="Gladyshev V.N."/>
            <person name="Groth M."/>
            <person name="Guda C."/>
            <person name="Hadaegh A."/>
            <person name="Iglesias-Rodriguez M.D."/>
            <person name="Jenkins J."/>
            <person name="Jones B.M."/>
            <person name="Lawson T."/>
            <person name="Leese F."/>
            <person name="Lindquist E."/>
            <person name="Lobanov A."/>
            <person name="Lomsadze A."/>
            <person name="Malik S.B."/>
            <person name="Marsh M.E."/>
            <person name="Mackinder L."/>
            <person name="Mock T."/>
            <person name="Mueller-Roeber B."/>
            <person name="Pagarete A."/>
            <person name="Parker M."/>
            <person name="Probert I."/>
            <person name="Quesneville H."/>
            <person name="Raines C."/>
            <person name="Rensing S.A."/>
            <person name="Riano-Pachon D.M."/>
            <person name="Richier S."/>
            <person name="Rokitta S."/>
            <person name="Shiraiwa Y."/>
            <person name="Soanes D.M."/>
            <person name="van der Giezen M."/>
            <person name="Wahlund T.M."/>
            <person name="Williams B."/>
            <person name="Wilson W."/>
            <person name="Wolfe G."/>
            <person name="Wurch L.L."/>
        </authorList>
    </citation>
    <scope>NUCLEOTIDE SEQUENCE</scope>
</reference>
<dbReference type="Proteomes" id="UP000013827">
    <property type="component" value="Unassembled WGS sequence"/>
</dbReference>
<dbReference type="KEGG" id="ehx:EMIHUDRAFT_202747"/>
<organism evidence="2 3">
    <name type="scientific">Emiliania huxleyi (strain CCMP1516)</name>
    <dbReference type="NCBI Taxonomy" id="280463"/>
    <lineage>
        <taxon>Eukaryota</taxon>
        <taxon>Haptista</taxon>
        <taxon>Haptophyta</taxon>
        <taxon>Prymnesiophyceae</taxon>
        <taxon>Isochrysidales</taxon>
        <taxon>Noelaerhabdaceae</taxon>
        <taxon>Emiliania</taxon>
    </lineage>
</organism>
<evidence type="ECO:0008006" key="4">
    <source>
        <dbReference type="Google" id="ProtNLM"/>
    </source>
</evidence>
<dbReference type="HOGENOM" id="CLU_1172556_0_0_1"/>
<dbReference type="RefSeq" id="XP_005784569.1">
    <property type="nucleotide sequence ID" value="XM_005784512.1"/>
</dbReference>
<feature type="region of interest" description="Disordered" evidence="1">
    <location>
        <begin position="50"/>
        <end position="78"/>
    </location>
</feature>
<dbReference type="PANTHER" id="PTHR37473:SF1">
    <property type="entry name" value="EF-HAND DOMAIN-CONTAINING PROTEIN"/>
    <property type="match status" value="1"/>
</dbReference>
<evidence type="ECO:0000313" key="2">
    <source>
        <dbReference type="EnsemblProtists" id="EOD32140"/>
    </source>
</evidence>
<accession>A0A0D3K8Q5</accession>
<protein>
    <recommendedName>
        <fullName evidence="4">Meiosis-specific nuclear structural protein 1</fullName>
    </recommendedName>
</protein>
<dbReference type="EnsemblProtists" id="EOD32140">
    <property type="protein sequence ID" value="EOD32140"/>
    <property type="gene ID" value="EMIHUDRAFT_202747"/>
</dbReference>
<reference evidence="2" key="2">
    <citation type="submission" date="2024-10" db="UniProtKB">
        <authorList>
            <consortium name="EnsemblProtists"/>
        </authorList>
    </citation>
    <scope>IDENTIFICATION</scope>
</reference>
<dbReference type="PANTHER" id="PTHR37473">
    <property type="entry name" value="EF-HAND DOMAIN-CONTAINING PROTEIN"/>
    <property type="match status" value="1"/>
</dbReference>
<evidence type="ECO:0000256" key="1">
    <source>
        <dbReference type="SAM" id="MobiDB-lite"/>
    </source>
</evidence>
<evidence type="ECO:0000313" key="3">
    <source>
        <dbReference type="Proteomes" id="UP000013827"/>
    </source>
</evidence>
<dbReference type="PaxDb" id="2903-EOD32140"/>
<feature type="compositionally biased region" description="Basic and acidic residues" evidence="1">
    <location>
        <begin position="50"/>
        <end position="69"/>
    </location>
</feature>
<name>A0A0D3K8Q5_EMIH1</name>
<keyword evidence="3" id="KW-1185">Reference proteome</keyword>
<proteinExistence type="predicted"/>
<sequence>MRAESDVTLLRNRLEKLGQEERKALKKIEETRKRAEQIIQLRARNERAHLRKQLEAERSERQRDRRREALQASKNEMSGKVQANLDALQAQKKHDAAVMRDQRALINDYLRVKQQQQLERNRQVTEVMREHAADVQRRRMQERMEYEESLQLESEERLMVEEQRRRLADKAVSLHREEEESAIERLQQIKQYELEACKDLERAVGGDGRGGASLLAESPRPSVFVRHWRSVPFQSVR</sequence>